<evidence type="ECO:0000256" key="5">
    <source>
        <dbReference type="ARBA" id="ARBA00022573"/>
    </source>
</evidence>
<proteinExistence type="inferred from homology"/>
<evidence type="ECO:0000256" key="3">
    <source>
        <dbReference type="ARBA" id="ARBA00006263"/>
    </source>
</evidence>
<evidence type="ECO:0000256" key="9">
    <source>
        <dbReference type="SAM" id="Phobius"/>
    </source>
</evidence>
<keyword evidence="8 9" id="KW-0472">Membrane</keyword>
<dbReference type="Pfam" id="PF03186">
    <property type="entry name" value="CobD_Cbib"/>
    <property type="match status" value="1"/>
</dbReference>
<dbReference type="PANTHER" id="PTHR34308">
    <property type="entry name" value="COBALAMIN BIOSYNTHESIS PROTEIN CBIB"/>
    <property type="match status" value="1"/>
</dbReference>
<feature type="transmembrane region" description="Helical" evidence="9">
    <location>
        <begin position="100"/>
        <end position="122"/>
    </location>
</feature>
<evidence type="ECO:0000256" key="7">
    <source>
        <dbReference type="ARBA" id="ARBA00022989"/>
    </source>
</evidence>
<dbReference type="PANTHER" id="PTHR34308:SF1">
    <property type="entry name" value="COBALAMIN BIOSYNTHESIS PROTEIN CBIB"/>
    <property type="match status" value="1"/>
</dbReference>
<dbReference type="EMBL" id="NRRL01000010">
    <property type="protein sequence ID" value="MBK1667673.1"/>
    <property type="molecule type" value="Genomic_DNA"/>
</dbReference>
<evidence type="ECO:0000256" key="8">
    <source>
        <dbReference type="ARBA" id="ARBA00023136"/>
    </source>
</evidence>
<name>A0ABS1DD50_9PROT</name>
<gene>
    <name evidence="10" type="ORF">CKO28_06450</name>
</gene>
<evidence type="ECO:0000313" key="11">
    <source>
        <dbReference type="Proteomes" id="UP001296873"/>
    </source>
</evidence>
<sequence>MPRRRAARARLGARWSGSRVPALTGRAGRGTVASVMTTPLGAYGANDPLFLLLAALIVEAYVGDVIARLPRVPHPRALLARLTARLERRLNRPQRGRQALVLRGLTVVLALALAAAAIGWGLAALSRVYPFAWVVELFLLVALIGQHGALRGLKAVADALAAGGAERTRAALRPMAGERLTPEQLEGLDLRGLSIAALDGGARRSVSAAFAPVLFYVLLGLPGLMAQQAIWVVACVVANGNKPGGQGLGVGREGDFALAAVTLDAALVWVPDKVAGLLFALAAAFVPGAHPLTALKRLSKAHAWSVGALGGALRLTGRKDGTLSRVGAPEATQLKRAAMLLGVALLIQGGLVAVLVLLRQAT</sequence>
<feature type="transmembrane region" description="Helical" evidence="9">
    <location>
        <begin position="128"/>
        <end position="145"/>
    </location>
</feature>
<comment type="subcellular location">
    <subcellularLocation>
        <location evidence="1">Cell membrane</location>
        <topology evidence="1">Multi-pass membrane protein</topology>
    </subcellularLocation>
</comment>
<comment type="pathway">
    <text evidence="2">Cofactor biosynthesis; adenosylcobalamin biosynthesis.</text>
</comment>
<evidence type="ECO:0000256" key="2">
    <source>
        <dbReference type="ARBA" id="ARBA00004953"/>
    </source>
</evidence>
<keyword evidence="5" id="KW-0169">Cobalamin biosynthesis</keyword>
<comment type="caution">
    <text evidence="10">The sequence shown here is derived from an EMBL/GenBank/DDBJ whole genome shotgun (WGS) entry which is preliminary data.</text>
</comment>
<keyword evidence="4" id="KW-1003">Cell membrane</keyword>
<dbReference type="Proteomes" id="UP001296873">
    <property type="component" value="Unassembled WGS sequence"/>
</dbReference>
<evidence type="ECO:0000313" key="10">
    <source>
        <dbReference type="EMBL" id="MBK1667673.1"/>
    </source>
</evidence>
<organism evidence="10 11">
    <name type="scientific">Rhodovibrio sodomensis</name>
    <dbReference type="NCBI Taxonomy" id="1088"/>
    <lineage>
        <taxon>Bacteria</taxon>
        <taxon>Pseudomonadati</taxon>
        <taxon>Pseudomonadota</taxon>
        <taxon>Alphaproteobacteria</taxon>
        <taxon>Rhodospirillales</taxon>
        <taxon>Rhodovibrionaceae</taxon>
        <taxon>Rhodovibrio</taxon>
    </lineage>
</organism>
<feature type="transmembrane region" description="Helical" evidence="9">
    <location>
        <begin position="337"/>
        <end position="358"/>
    </location>
</feature>
<comment type="similarity">
    <text evidence="3">Belongs to the CobD/CbiB family.</text>
</comment>
<evidence type="ECO:0008006" key="12">
    <source>
        <dbReference type="Google" id="ProtNLM"/>
    </source>
</evidence>
<keyword evidence="11" id="KW-1185">Reference proteome</keyword>
<accession>A0ABS1DD50</accession>
<keyword evidence="6 9" id="KW-0812">Transmembrane</keyword>
<evidence type="ECO:0000256" key="4">
    <source>
        <dbReference type="ARBA" id="ARBA00022475"/>
    </source>
</evidence>
<evidence type="ECO:0000256" key="1">
    <source>
        <dbReference type="ARBA" id="ARBA00004651"/>
    </source>
</evidence>
<reference evidence="10 11" key="1">
    <citation type="journal article" date="2020" name="Microorganisms">
        <title>Osmotic Adaptation and Compatible Solute Biosynthesis of Phototrophic Bacteria as Revealed from Genome Analyses.</title>
        <authorList>
            <person name="Imhoff J.F."/>
            <person name="Rahn T."/>
            <person name="Kunzel S."/>
            <person name="Keller A."/>
            <person name="Neulinger S.C."/>
        </authorList>
    </citation>
    <scope>NUCLEOTIDE SEQUENCE [LARGE SCALE GENOMIC DNA]</scope>
    <source>
        <strain evidence="10 11">DSM 9895</strain>
    </source>
</reference>
<evidence type="ECO:0000256" key="6">
    <source>
        <dbReference type="ARBA" id="ARBA00022692"/>
    </source>
</evidence>
<keyword evidence="7 9" id="KW-1133">Transmembrane helix</keyword>
<dbReference type="InterPro" id="IPR004485">
    <property type="entry name" value="Cobalamin_biosynth_CobD/CbiB"/>
</dbReference>
<feature type="transmembrane region" description="Helical" evidence="9">
    <location>
        <begin position="213"/>
        <end position="234"/>
    </location>
</feature>
<protein>
    <recommendedName>
        <fullName evidence="12">Cobalamin biosynthesis protein CobD</fullName>
    </recommendedName>
</protein>